<dbReference type="PRINTS" id="PR01438">
    <property type="entry name" value="UNVRSLSTRESS"/>
</dbReference>
<comment type="similarity">
    <text evidence="1">Belongs to the universal stress protein A family.</text>
</comment>
<dbReference type="Gene3D" id="3.40.50.620">
    <property type="entry name" value="HUPs"/>
    <property type="match status" value="1"/>
</dbReference>
<dbReference type="Pfam" id="PF00582">
    <property type="entry name" value="Usp"/>
    <property type="match status" value="1"/>
</dbReference>
<accession>A0A848K5G1</accession>
<dbReference type="CDD" id="cd00293">
    <property type="entry name" value="USP-like"/>
    <property type="match status" value="1"/>
</dbReference>
<dbReference type="AlphaFoldDB" id="A0A848K5G1"/>
<comment type="caution">
    <text evidence="3">The sequence shown here is derived from an EMBL/GenBank/DDBJ whole genome shotgun (WGS) entry which is preliminary data.</text>
</comment>
<evidence type="ECO:0000313" key="4">
    <source>
        <dbReference type="Proteomes" id="UP000535543"/>
    </source>
</evidence>
<name>A0A848K5G1_9NOCA</name>
<dbReference type="InterPro" id="IPR014729">
    <property type="entry name" value="Rossmann-like_a/b/a_fold"/>
</dbReference>
<sequence>MSAYRTIIVGTDGSESSLRAVDRAGAIAGDANAQLVLACAYHPAGPAETSGAEDLLKHDGWEVHGGAPVFSMLHEARDRATAAGARNVDERAVIGSPSAGLLSLAKEMAADLLVVGNRGLNSVSGRFLGSLPAEVARKSVCDVLVVHTIA</sequence>
<gene>
    <name evidence="3" type="ORF">FGL95_02045</name>
</gene>
<organism evidence="3 4">
    <name type="scientific">Antrihabitans stalactiti</name>
    <dbReference type="NCBI Taxonomy" id="2584121"/>
    <lineage>
        <taxon>Bacteria</taxon>
        <taxon>Bacillati</taxon>
        <taxon>Actinomycetota</taxon>
        <taxon>Actinomycetes</taxon>
        <taxon>Mycobacteriales</taxon>
        <taxon>Nocardiaceae</taxon>
        <taxon>Antrihabitans</taxon>
    </lineage>
</organism>
<dbReference type="PANTHER" id="PTHR46268">
    <property type="entry name" value="STRESS RESPONSE PROTEIN NHAX"/>
    <property type="match status" value="1"/>
</dbReference>
<evidence type="ECO:0000256" key="1">
    <source>
        <dbReference type="ARBA" id="ARBA00008791"/>
    </source>
</evidence>
<evidence type="ECO:0000259" key="2">
    <source>
        <dbReference type="Pfam" id="PF00582"/>
    </source>
</evidence>
<reference evidence="3 4" key="2">
    <citation type="submission" date="2020-06" db="EMBL/GenBank/DDBJ databases">
        <title>Antribacter stalactiti gen. nov., sp. nov., a new member of the family Nacardiaceae isolated from a cave.</title>
        <authorList>
            <person name="Kim I.S."/>
        </authorList>
    </citation>
    <scope>NUCLEOTIDE SEQUENCE [LARGE SCALE GENOMIC DNA]</scope>
    <source>
        <strain evidence="3 4">YC2-7</strain>
    </source>
</reference>
<dbReference type="PANTHER" id="PTHR46268:SF6">
    <property type="entry name" value="UNIVERSAL STRESS PROTEIN UP12"/>
    <property type="match status" value="1"/>
</dbReference>
<keyword evidence="4" id="KW-1185">Reference proteome</keyword>
<protein>
    <submittedName>
        <fullName evidence="3">Universal stress protein</fullName>
    </submittedName>
</protein>
<evidence type="ECO:0000313" key="3">
    <source>
        <dbReference type="EMBL" id="NMN93821.1"/>
    </source>
</evidence>
<dbReference type="RefSeq" id="WP_169584510.1">
    <property type="nucleotide sequence ID" value="NZ_VCQU01000001.1"/>
</dbReference>
<reference evidence="3 4" key="1">
    <citation type="submission" date="2019-05" db="EMBL/GenBank/DDBJ databases">
        <authorList>
            <person name="Lee S.D."/>
        </authorList>
    </citation>
    <scope>NUCLEOTIDE SEQUENCE [LARGE SCALE GENOMIC DNA]</scope>
    <source>
        <strain evidence="3 4">YC2-7</strain>
    </source>
</reference>
<proteinExistence type="inferred from homology"/>
<dbReference type="SUPFAM" id="SSF52402">
    <property type="entry name" value="Adenine nucleotide alpha hydrolases-like"/>
    <property type="match status" value="1"/>
</dbReference>
<feature type="domain" description="UspA" evidence="2">
    <location>
        <begin position="4"/>
        <end position="147"/>
    </location>
</feature>
<dbReference type="EMBL" id="VCQU01000001">
    <property type="protein sequence ID" value="NMN93821.1"/>
    <property type="molecule type" value="Genomic_DNA"/>
</dbReference>
<dbReference type="InterPro" id="IPR006016">
    <property type="entry name" value="UspA"/>
</dbReference>
<dbReference type="Proteomes" id="UP000535543">
    <property type="component" value="Unassembled WGS sequence"/>
</dbReference>
<dbReference type="InterPro" id="IPR006015">
    <property type="entry name" value="Universal_stress_UspA"/>
</dbReference>